<dbReference type="CDD" id="cd08010">
    <property type="entry name" value="MltG_like"/>
    <property type="match status" value="1"/>
</dbReference>
<dbReference type="RefSeq" id="WP_146364018.1">
    <property type="nucleotide sequence ID" value="NZ_CP042261.1"/>
</dbReference>
<keyword evidence="1 7" id="KW-1003">Cell membrane</keyword>
<keyword evidence="3 7" id="KW-1133">Transmembrane helix</keyword>
<evidence type="ECO:0000256" key="4">
    <source>
        <dbReference type="ARBA" id="ARBA00023136"/>
    </source>
</evidence>
<keyword evidence="6 7" id="KW-0961">Cell wall biogenesis/degradation</keyword>
<evidence type="ECO:0000313" key="9">
    <source>
        <dbReference type="Proteomes" id="UP000318483"/>
    </source>
</evidence>
<evidence type="ECO:0000256" key="3">
    <source>
        <dbReference type="ARBA" id="ARBA00022989"/>
    </source>
</evidence>
<proteinExistence type="inferred from homology"/>
<dbReference type="Gene3D" id="3.30.1490.480">
    <property type="entry name" value="Endolytic murein transglycosylase"/>
    <property type="match status" value="1"/>
</dbReference>
<evidence type="ECO:0000256" key="1">
    <source>
        <dbReference type="ARBA" id="ARBA00022475"/>
    </source>
</evidence>
<dbReference type="GO" id="GO:0071555">
    <property type="term" value="P:cell wall organization"/>
    <property type="evidence" value="ECO:0007669"/>
    <property type="project" value="UniProtKB-KW"/>
</dbReference>
<dbReference type="InterPro" id="IPR003770">
    <property type="entry name" value="MLTG-like"/>
</dbReference>
<keyword evidence="4 7" id="KW-0472">Membrane</keyword>
<evidence type="ECO:0000256" key="7">
    <source>
        <dbReference type="HAMAP-Rule" id="MF_02065"/>
    </source>
</evidence>
<dbReference type="Gene3D" id="3.30.160.60">
    <property type="entry name" value="Classic Zinc Finger"/>
    <property type="match status" value="1"/>
</dbReference>
<evidence type="ECO:0000313" key="8">
    <source>
        <dbReference type="EMBL" id="QDY68915.1"/>
    </source>
</evidence>
<evidence type="ECO:0000256" key="5">
    <source>
        <dbReference type="ARBA" id="ARBA00023239"/>
    </source>
</evidence>
<dbReference type="PANTHER" id="PTHR30518:SF2">
    <property type="entry name" value="ENDOLYTIC MUREIN TRANSGLYCOSYLASE"/>
    <property type="match status" value="1"/>
</dbReference>
<dbReference type="OrthoDB" id="9814591at2"/>
<name>A0A5B8I670_9RHOB</name>
<gene>
    <name evidence="7 8" type="primary">mltG</name>
    <name evidence="8" type="ORF">FPZ52_04215</name>
</gene>
<keyword evidence="5 7" id="KW-0456">Lyase</keyword>
<dbReference type="GO" id="GO:0008932">
    <property type="term" value="F:lytic endotransglycosylase activity"/>
    <property type="evidence" value="ECO:0007669"/>
    <property type="project" value="UniProtKB-UniRule"/>
</dbReference>
<reference evidence="8 9" key="1">
    <citation type="submission" date="2019-07" db="EMBL/GenBank/DDBJ databases">
        <title>Litoreibacter alkalisoli sp. nov., isolated from saline-alkaline soil.</title>
        <authorList>
            <person name="Wang S."/>
            <person name="Xu L."/>
            <person name="Xing Y.-T."/>
            <person name="Sun J.-Q."/>
        </authorList>
    </citation>
    <scope>NUCLEOTIDE SEQUENCE [LARGE SCALE GENOMIC DNA]</scope>
    <source>
        <strain evidence="8 9">LN3S51</strain>
    </source>
</reference>
<dbReference type="AlphaFoldDB" id="A0A5B8I670"/>
<dbReference type="HAMAP" id="MF_02065">
    <property type="entry name" value="MltG"/>
    <property type="match status" value="1"/>
</dbReference>
<dbReference type="GO" id="GO:0009252">
    <property type="term" value="P:peptidoglycan biosynthetic process"/>
    <property type="evidence" value="ECO:0007669"/>
    <property type="project" value="UniProtKB-UniRule"/>
</dbReference>
<evidence type="ECO:0000256" key="6">
    <source>
        <dbReference type="ARBA" id="ARBA00023316"/>
    </source>
</evidence>
<organism evidence="8 9">
    <name type="scientific">Qingshengfaniella alkalisoli</name>
    <dbReference type="NCBI Taxonomy" id="2599296"/>
    <lineage>
        <taxon>Bacteria</taxon>
        <taxon>Pseudomonadati</taxon>
        <taxon>Pseudomonadota</taxon>
        <taxon>Alphaproteobacteria</taxon>
        <taxon>Rhodobacterales</taxon>
        <taxon>Paracoccaceae</taxon>
        <taxon>Qingshengfaniella</taxon>
    </lineage>
</organism>
<dbReference type="Pfam" id="PF02618">
    <property type="entry name" value="YceG"/>
    <property type="match status" value="1"/>
</dbReference>
<feature type="site" description="Important for catalytic activity" evidence="7">
    <location>
        <position position="258"/>
    </location>
</feature>
<dbReference type="KEGG" id="lit:FPZ52_04215"/>
<dbReference type="GO" id="GO:0005886">
    <property type="term" value="C:plasma membrane"/>
    <property type="evidence" value="ECO:0007669"/>
    <property type="project" value="UniProtKB-UniRule"/>
</dbReference>
<dbReference type="NCBIfam" id="TIGR00247">
    <property type="entry name" value="endolytic transglycosylase MltG"/>
    <property type="match status" value="1"/>
</dbReference>
<comment type="similarity">
    <text evidence="7">Belongs to the transglycosylase MltG family.</text>
</comment>
<keyword evidence="9" id="KW-1185">Reference proteome</keyword>
<keyword evidence="2 7" id="KW-0812">Transmembrane</keyword>
<keyword evidence="7" id="KW-0997">Cell inner membrane</keyword>
<dbReference type="EMBL" id="CP042261">
    <property type="protein sequence ID" value="QDY68915.1"/>
    <property type="molecule type" value="Genomic_DNA"/>
</dbReference>
<dbReference type="EC" id="4.2.2.29" evidence="7"/>
<comment type="catalytic activity">
    <reaction evidence="7">
        <text>a peptidoglycan chain = a peptidoglycan chain with N-acetyl-1,6-anhydromuramyl-[peptide] at the reducing end + a peptidoglycan chain with N-acetylglucosamine at the non-reducing end.</text>
        <dbReference type="EC" id="4.2.2.29"/>
    </reaction>
</comment>
<dbReference type="PANTHER" id="PTHR30518">
    <property type="entry name" value="ENDOLYTIC MUREIN TRANSGLYCOSYLASE"/>
    <property type="match status" value="1"/>
</dbReference>
<evidence type="ECO:0000256" key="2">
    <source>
        <dbReference type="ARBA" id="ARBA00022692"/>
    </source>
</evidence>
<dbReference type="Proteomes" id="UP000318483">
    <property type="component" value="Chromosome"/>
</dbReference>
<sequence>MWRAIASNALSVLIVALIGLGIVIAMGQNAYKSPGPLAEAICVGVPRGSTMKVISDRLDEQGAVTSGAIMRIGADYTERSAGLKAGNFLVPEGASMEEIVDIITSTGQSTCGSEINLRVGVAETIIHVREFDPARSEYIDYANFAAGEEPPVEYEQVANDGFARFRVTLVPGATSWAVAEGLKNAPFLSGEVEGVPAEGSLAPGSYEISQGTDRASIIDQMEQRQATVLAEAWGQRIEDLPLETPEEVLIMASIIEKETAVADERRLVASVFENRLKRGMRLQTDPTVIYGVTGGQGVLGRGLLRSELDQVTPYNTYQIDGLPPTPIANPGRASIEAAVNPERTEFVYFVADGTGGHAFAQTLDEHNANVAKWRAIEAERAEQ</sequence>
<accession>A0A5B8I670</accession>
<comment type="function">
    <text evidence="7">Functions as a peptidoglycan terminase that cleaves nascent peptidoglycan strands endolytically to terminate their elongation.</text>
</comment>
<protein>
    <recommendedName>
        <fullName evidence="7">Endolytic murein transglycosylase</fullName>
        <ecNumber evidence="7">4.2.2.29</ecNumber>
    </recommendedName>
    <alternativeName>
        <fullName evidence="7">Peptidoglycan lytic transglycosylase</fullName>
    </alternativeName>
    <alternativeName>
        <fullName evidence="7">Peptidoglycan polymerization terminase</fullName>
    </alternativeName>
</protein>